<keyword evidence="2 9" id="KW-1003">Cell membrane</keyword>
<reference evidence="10" key="1">
    <citation type="journal article" date="2015" name="Genome Announc.">
        <title>Complete Genome Sequence of the Bacteriochlorophyll b-Producing Photosynthetic Bacterium Blastochloris viridis.</title>
        <authorList>
            <person name="Tsukatani Y."/>
            <person name="Hirose Y."/>
            <person name="Harada J."/>
            <person name="Misawa N."/>
            <person name="Mori K."/>
            <person name="Inoue K."/>
            <person name="Tamiaki H."/>
        </authorList>
    </citation>
    <scope>NUCLEOTIDE SEQUENCE [LARGE SCALE GENOMIC DNA]</scope>
    <source>
        <strain evidence="10">DSM 133</strain>
    </source>
</reference>
<dbReference type="PIRSF" id="PIRSF001294">
    <property type="entry name" value="K_ATPaseA"/>
    <property type="match status" value="1"/>
</dbReference>
<feature type="transmembrane region" description="Helical" evidence="9">
    <location>
        <begin position="490"/>
        <end position="510"/>
    </location>
</feature>
<organism evidence="11 12">
    <name type="scientific">Blastochloris viridis</name>
    <name type="common">Rhodopseudomonas viridis</name>
    <dbReference type="NCBI Taxonomy" id="1079"/>
    <lineage>
        <taxon>Bacteria</taxon>
        <taxon>Pseudomonadati</taxon>
        <taxon>Pseudomonadota</taxon>
        <taxon>Alphaproteobacteria</taxon>
        <taxon>Hyphomicrobiales</taxon>
        <taxon>Blastochloridaceae</taxon>
        <taxon>Blastochloris</taxon>
    </lineage>
</organism>
<evidence type="ECO:0000256" key="1">
    <source>
        <dbReference type="ARBA" id="ARBA00022448"/>
    </source>
</evidence>
<gene>
    <name evidence="9" type="primary">kdpA</name>
    <name evidence="10" type="ORF">BV133_2913</name>
    <name evidence="11" type="ORF">BVIRIDIS_12730</name>
</gene>
<dbReference type="Proteomes" id="UP000065734">
    <property type="component" value="Chromosome I"/>
</dbReference>
<keyword evidence="4 9" id="KW-0812">Transmembrane</keyword>
<dbReference type="GO" id="GO:0005886">
    <property type="term" value="C:plasma membrane"/>
    <property type="evidence" value="ECO:0007669"/>
    <property type="project" value="UniProtKB-SubCell"/>
</dbReference>
<keyword evidence="7 9" id="KW-0406">Ion transport</keyword>
<dbReference type="STRING" id="1079.BVIR_1828"/>
<dbReference type="PATRIC" id="fig|1079.6.peg.1892"/>
<evidence type="ECO:0000313" key="11">
    <source>
        <dbReference type="EMBL" id="CUU42265.1"/>
    </source>
</evidence>
<evidence type="ECO:0000256" key="7">
    <source>
        <dbReference type="ARBA" id="ARBA00023065"/>
    </source>
</evidence>
<dbReference type="HAMAP" id="MF_00275">
    <property type="entry name" value="KdpA"/>
    <property type="match status" value="1"/>
</dbReference>
<comment type="function">
    <text evidence="9">Part of the high-affinity ATP-driven potassium transport (or Kdp) system, which catalyzes the hydrolysis of ATP coupled with the electrogenic transport of potassium into the cytoplasm. This subunit binds the extracellular potassium ions and delivers the ions to the membrane domain of KdpB through an intramembrane tunnel.</text>
</comment>
<feature type="transmembrane region" description="Helical" evidence="9">
    <location>
        <begin position="284"/>
        <end position="304"/>
    </location>
</feature>
<comment type="subcellular location">
    <subcellularLocation>
        <location evidence="9">Cell membrane</location>
        <topology evidence="9">Multi-pass membrane protein</topology>
    </subcellularLocation>
</comment>
<feature type="transmembrane region" description="Helical" evidence="9">
    <location>
        <begin position="252"/>
        <end position="272"/>
    </location>
</feature>
<dbReference type="NCBIfam" id="TIGR00680">
    <property type="entry name" value="kdpA"/>
    <property type="match status" value="1"/>
</dbReference>
<feature type="transmembrane region" description="Helical" evidence="9">
    <location>
        <begin position="374"/>
        <end position="399"/>
    </location>
</feature>
<keyword evidence="5 9" id="KW-0630">Potassium</keyword>
<keyword evidence="6 9" id="KW-1133">Transmembrane helix</keyword>
<feature type="transmembrane region" description="Helical" evidence="9">
    <location>
        <begin position="178"/>
        <end position="197"/>
    </location>
</feature>
<feature type="transmembrane region" description="Helical" evidence="9">
    <location>
        <begin position="530"/>
        <end position="552"/>
    </location>
</feature>
<dbReference type="GO" id="GO:0008556">
    <property type="term" value="F:P-type potassium transmembrane transporter activity"/>
    <property type="evidence" value="ECO:0007669"/>
    <property type="project" value="InterPro"/>
</dbReference>
<feature type="transmembrane region" description="Helical" evidence="9">
    <location>
        <begin position="65"/>
        <end position="84"/>
    </location>
</feature>
<evidence type="ECO:0000256" key="2">
    <source>
        <dbReference type="ARBA" id="ARBA00022475"/>
    </source>
</evidence>
<evidence type="ECO:0000256" key="4">
    <source>
        <dbReference type="ARBA" id="ARBA00022692"/>
    </source>
</evidence>
<evidence type="ECO:0000256" key="8">
    <source>
        <dbReference type="ARBA" id="ARBA00023136"/>
    </source>
</evidence>
<dbReference type="AlphaFoldDB" id="A0A0H5BJ84"/>
<dbReference type="OrthoDB" id="9763796at2"/>
<evidence type="ECO:0000256" key="5">
    <source>
        <dbReference type="ARBA" id="ARBA00022958"/>
    </source>
</evidence>
<keyword evidence="3 9" id="KW-0633">Potassium transport</keyword>
<dbReference type="KEGG" id="bvr:BVIR_1828"/>
<proteinExistence type="inferred from homology"/>
<feature type="transmembrane region" description="Helical" evidence="9">
    <location>
        <begin position="419"/>
        <end position="440"/>
    </location>
</feature>
<dbReference type="GO" id="GO:0030955">
    <property type="term" value="F:potassium ion binding"/>
    <property type="evidence" value="ECO:0007669"/>
    <property type="project" value="UniProtKB-UniRule"/>
</dbReference>
<dbReference type="EMBL" id="AP014854">
    <property type="protein sequence ID" value="BAS00507.1"/>
    <property type="molecule type" value="Genomic_DNA"/>
</dbReference>
<name>A0A0H5BJ84_BLAVI</name>
<reference evidence="12" key="3">
    <citation type="journal article" date="2016" name="Genome Announc.">
        <title>Revised genome sequence of the purple photosynthetic bacterium Blastochloris viridis.</title>
        <authorList>
            <person name="Liu L.N."/>
            <person name="Faulkner M."/>
            <person name="Liu X."/>
            <person name="Huang F."/>
            <person name="Darby A.C."/>
            <person name="Hall N."/>
        </authorList>
    </citation>
    <scope>NUCLEOTIDE SEQUENCE [LARGE SCALE GENOMIC DNA]</scope>
    <source>
        <strain evidence="12">ATCC 19567 / DSM 133 / F</strain>
    </source>
</reference>
<dbReference type="RefSeq" id="WP_055037356.1">
    <property type="nucleotide sequence ID" value="NZ_AP014854.2"/>
</dbReference>
<sequence length="567" mass="59434">MVNDLLQFSLFLAILTALAVPLGLYLARVFRGQWTPLTPVLAPVERGLYAMAGVRPDQGQHWSRYALSLIAFNAAGFLLLYAILRLQHLLPLNPMEFGAMAPDLAFNTAVSFVTNTNWQAYGGETTLSPLSQMLGLTTQNFVSAATGMAVAVAVTRAVATRSGRTIGNFWVDLVRANLYVLLPICLVSAVFLVNQGMPQTLDASVAVTTLDGNDQTIALGPVASQVAIKMLGTNGGGFFNVNASHPFENPTALSNFVQILLILAIPAAFPFFFGRMVGDMRQGVAIWAAMTVLFVIVLLAAWGAERFGNPLLADLVEPAALSMEGKEVRFGLAQSVLFAVATTVASCGAVNTMHDSLTPLGGLVPLFNMLVGEVIYGGVGAGFYGAVLMVVLTVFLAGLMVGRTPEWLGKKVEAREVKLAALTLLVMPIGVLALVALAIVTGNAQTSAQDAGPHGLSEVIYAYTSGTANNGSAFAGFSANTVWHNTMIGLAMLIGRFGYIVPVLAIAGLLAAKKTTPASAGTFPTHGPVFVVLLISVIVVVGALTFLPALALGPIAEHVSMIAGITF</sequence>
<protein>
    <recommendedName>
        <fullName evidence="9">Potassium-transporting ATPase potassium-binding subunit</fullName>
    </recommendedName>
    <alternativeName>
        <fullName evidence="9">ATP phosphohydrolase [potassium-transporting] A chain</fullName>
    </alternativeName>
    <alternativeName>
        <fullName evidence="9">Potassium-binding and translocating subunit A</fullName>
    </alternativeName>
    <alternativeName>
        <fullName evidence="9">Potassium-translocating ATPase A chain</fullName>
    </alternativeName>
</protein>
<keyword evidence="12" id="KW-1185">Reference proteome</keyword>
<dbReference type="EMBL" id="LN907867">
    <property type="protein sequence ID" value="CUU42265.1"/>
    <property type="molecule type" value="Genomic_DNA"/>
</dbReference>
<keyword evidence="8 9" id="KW-0472">Membrane</keyword>
<evidence type="ECO:0000256" key="3">
    <source>
        <dbReference type="ARBA" id="ARBA00022538"/>
    </source>
</evidence>
<feature type="transmembrane region" description="Helical" evidence="9">
    <location>
        <begin position="141"/>
        <end position="158"/>
    </location>
</feature>
<evidence type="ECO:0000313" key="12">
    <source>
        <dbReference type="Proteomes" id="UP000065734"/>
    </source>
</evidence>
<comment type="similarity">
    <text evidence="9">Belongs to the KdpA family.</text>
</comment>
<feature type="transmembrane region" description="Helical" evidence="9">
    <location>
        <begin position="6"/>
        <end position="27"/>
    </location>
</feature>
<keyword evidence="1 9" id="KW-0813">Transport</keyword>
<dbReference type="Pfam" id="PF03814">
    <property type="entry name" value="KdpA"/>
    <property type="match status" value="1"/>
</dbReference>
<comment type="subunit">
    <text evidence="9">The system is composed of three essential subunits: KdpA, KdpB and KdpC.</text>
</comment>
<accession>A0A0H5BJ84</accession>
<dbReference type="PANTHER" id="PTHR30607:SF2">
    <property type="entry name" value="POTASSIUM-TRANSPORTING ATPASE POTASSIUM-BINDING SUBUNIT"/>
    <property type="match status" value="1"/>
</dbReference>
<dbReference type="InterPro" id="IPR004623">
    <property type="entry name" value="KdpA"/>
</dbReference>
<evidence type="ECO:0000313" key="10">
    <source>
        <dbReference type="EMBL" id="BAS00507.1"/>
    </source>
</evidence>
<evidence type="ECO:0000256" key="6">
    <source>
        <dbReference type="ARBA" id="ARBA00022989"/>
    </source>
</evidence>
<dbReference type="PANTHER" id="PTHR30607">
    <property type="entry name" value="POTASSIUM-TRANSPORTING ATPASE A CHAIN"/>
    <property type="match status" value="1"/>
</dbReference>
<reference evidence="11" key="2">
    <citation type="submission" date="2015-11" db="EMBL/GenBank/DDBJ databases">
        <authorList>
            <person name="Zhang Y."/>
            <person name="Guo Z."/>
        </authorList>
    </citation>
    <scope>NUCLEOTIDE SEQUENCE</scope>
    <source>
        <strain evidence="11">1</strain>
    </source>
</reference>
<evidence type="ECO:0000256" key="9">
    <source>
        <dbReference type="HAMAP-Rule" id="MF_00275"/>
    </source>
</evidence>